<feature type="coiled-coil region" evidence="1">
    <location>
        <begin position="78"/>
        <end position="105"/>
    </location>
</feature>
<dbReference type="InterPro" id="IPR025071">
    <property type="entry name" value="DUF3939"/>
</dbReference>
<protein>
    <submittedName>
        <fullName evidence="3">DUF3939 domain-containing protein</fullName>
    </submittedName>
</protein>
<evidence type="ECO:0000313" key="4">
    <source>
        <dbReference type="Proteomes" id="UP000830326"/>
    </source>
</evidence>
<organism evidence="3 4">
    <name type="scientific">Halobacillus amylolyticus</name>
    <dbReference type="NCBI Taxonomy" id="2932259"/>
    <lineage>
        <taxon>Bacteria</taxon>
        <taxon>Bacillati</taxon>
        <taxon>Bacillota</taxon>
        <taxon>Bacilli</taxon>
        <taxon>Bacillales</taxon>
        <taxon>Bacillaceae</taxon>
        <taxon>Halobacillus</taxon>
    </lineage>
</organism>
<feature type="region of interest" description="Disordered" evidence="2">
    <location>
        <begin position="1"/>
        <end position="22"/>
    </location>
</feature>
<name>A0ABY4HEN1_9BACI</name>
<accession>A0ABY4HEN1</accession>
<dbReference type="Pfam" id="PF13075">
    <property type="entry name" value="DUF3939"/>
    <property type="match status" value="1"/>
</dbReference>
<dbReference type="RefSeq" id="WP_245034614.1">
    <property type="nucleotide sequence ID" value="NZ_CP095075.1"/>
</dbReference>
<feature type="compositionally biased region" description="Basic and acidic residues" evidence="2">
    <location>
        <begin position="8"/>
        <end position="22"/>
    </location>
</feature>
<dbReference type="Proteomes" id="UP000830326">
    <property type="component" value="Chromosome"/>
</dbReference>
<evidence type="ECO:0000256" key="2">
    <source>
        <dbReference type="SAM" id="MobiDB-lite"/>
    </source>
</evidence>
<evidence type="ECO:0000313" key="3">
    <source>
        <dbReference type="EMBL" id="UOR13184.1"/>
    </source>
</evidence>
<sequence length="154" mass="18263">MWKRKQKKDQSNKDDTPKVKDLSLGEVRKAVHMYADHKPSEIPLSVLIKSDLTLDYQLLSPYLDGIPKKRYYMSRETYELFTEENQQLARDLDRVQQAVDQYMQLTQEPPIIEGDPYKKVSYFMLEGLGLLSDRPERDFYLTNEEFMITYKKPS</sequence>
<proteinExistence type="predicted"/>
<keyword evidence="4" id="KW-1185">Reference proteome</keyword>
<dbReference type="EMBL" id="CP095075">
    <property type="protein sequence ID" value="UOR13184.1"/>
    <property type="molecule type" value="Genomic_DNA"/>
</dbReference>
<evidence type="ECO:0000256" key="1">
    <source>
        <dbReference type="SAM" id="Coils"/>
    </source>
</evidence>
<reference evidence="3" key="1">
    <citation type="submission" date="2022-04" db="EMBL/GenBank/DDBJ databases">
        <title>Halobacillus sp. isolated from saltern.</title>
        <authorList>
            <person name="Won M."/>
            <person name="Lee C.-M."/>
            <person name="Woen H.-Y."/>
            <person name="Kwon S.-W."/>
        </authorList>
    </citation>
    <scope>NUCLEOTIDE SEQUENCE</scope>
    <source>
        <strain evidence="3">SSHM10-5</strain>
    </source>
</reference>
<keyword evidence="1" id="KW-0175">Coiled coil</keyword>
<gene>
    <name evidence="3" type="ORF">MUO15_06770</name>
</gene>